<dbReference type="VEuPathDB" id="FungiDB:BLGHR1_13399"/>
<dbReference type="EMBL" id="UNSH01000045">
    <property type="protein sequence ID" value="SZF02615.1"/>
    <property type="molecule type" value="Genomic_DNA"/>
</dbReference>
<reference evidence="1 2" key="1">
    <citation type="submission" date="2017-11" db="EMBL/GenBank/DDBJ databases">
        <authorList>
            <person name="Kracher B."/>
        </authorList>
    </citation>
    <scope>NUCLEOTIDE SEQUENCE [LARGE SCALE GENOMIC DNA]</scope>
    <source>
        <strain evidence="1 2">RACE1</strain>
    </source>
</reference>
<dbReference type="Proteomes" id="UP000275772">
    <property type="component" value="Unassembled WGS sequence"/>
</dbReference>
<accession>A0A383USS0</accession>
<sequence>MRRCFPLSNSHVNSLKGMLSRQIRPSPFFSPASFCSGLYFSGPELYLYCGNMPPSDTTLDSIMPQVDVLPRFA</sequence>
<evidence type="ECO:0000313" key="1">
    <source>
        <dbReference type="EMBL" id="SZF02615.1"/>
    </source>
</evidence>
<organism evidence="1 2">
    <name type="scientific">Blumeria hordei</name>
    <name type="common">Barley powdery mildew</name>
    <name type="synonym">Blumeria graminis f. sp. hordei</name>
    <dbReference type="NCBI Taxonomy" id="2867405"/>
    <lineage>
        <taxon>Eukaryota</taxon>
        <taxon>Fungi</taxon>
        <taxon>Dikarya</taxon>
        <taxon>Ascomycota</taxon>
        <taxon>Pezizomycotina</taxon>
        <taxon>Leotiomycetes</taxon>
        <taxon>Erysiphales</taxon>
        <taxon>Erysiphaceae</taxon>
        <taxon>Blumeria</taxon>
    </lineage>
</organism>
<gene>
    <name evidence="1" type="ORF">BLGHR1_13399</name>
</gene>
<proteinExistence type="predicted"/>
<name>A0A383USS0_BLUHO</name>
<protein>
    <submittedName>
        <fullName evidence="1">Uncharacterized protein</fullName>
    </submittedName>
</protein>
<dbReference type="AlphaFoldDB" id="A0A383USS0"/>
<evidence type="ECO:0000313" key="2">
    <source>
        <dbReference type="Proteomes" id="UP000275772"/>
    </source>
</evidence>